<dbReference type="PATRIC" id="fig|1158607.3.peg.76"/>
<feature type="compositionally biased region" description="Basic residues" evidence="1">
    <location>
        <begin position="388"/>
        <end position="400"/>
    </location>
</feature>
<feature type="compositionally biased region" description="Polar residues" evidence="1">
    <location>
        <begin position="230"/>
        <end position="260"/>
    </location>
</feature>
<feature type="region of interest" description="Disordered" evidence="1">
    <location>
        <begin position="347"/>
        <end position="400"/>
    </location>
</feature>
<keyword evidence="3" id="KW-1185">Reference proteome</keyword>
<reference evidence="2 3" key="1">
    <citation type="submission" date="2013-02" db="EMBL/GenBank/DDBJ databases">
        <title>The Genome Sequence of Enterococcus pallens BAA-351.</title>
        <authorList>
            <consortium name="The Broad Institute Genome Sequencing Platform"/>
            <consortium name="The Broad Institute Genome Sequencing Center for Infectious Disease"/>
            <person name="Earl A.M."/>
            <person name="Gilmore M.S."/>
            <person name="Lebreton F."/>
            <person name="Walker B."/>
            <person name="Young S.K."/>
            <person name="Zeng Q."/>
            <person name="Gargeya S."/>
            <person name="Fitzgerald M."/>
            <person name="Haas B."/>
            <person name="Abouelleil A."/>
            <person name="Alvarado L."/>
            <person name="Arachchi H.M."/>
            <person name="Berlin A.M."/>
            <person name="Chapman S.B."/>
            <person name="Dewar J."/>
            <person name="Goldberg J."/>
            <person name="Griggs A."/>
            <person name="Gujja S."/>
            <person name="Hansen M."/>
            <person name="Howarth C."/>
            <person name="Imamovic A."/>
            <person name="Larimer J."/>
            <person name="McCowan C."/>
            <person name="Murphy C."/>
            <person name="Neiman D."/>
            <person name="Pearson M."/>
            <person name="Priest M."/>
            <person name="Roberts A."/>
            <person name="Saif S."/>
            <person name="Shea T."/>
            <person name="Sisk P."/>
            <person name="Sykes S."/>
            <person name="Wortman J."/>
            <person name="Nusbaum C."/>
            <person name="Birren B."/>
        </authorList>
    </citation>
    <scope>NUCLEOTIDE SEQUENCE [LARGE SCALE GENOMIC DNA]</scope>
    <source>
        <strain evidence="2 3">ATCC BAA-351</strain>
    </source>
</reference>
<accession>R2QQC1</accession>
<name>R2QQC1_9ENTE</name>
<dbReference type="Proteomes" id="UP000013782">
    <property type="component" value="Unassembled WGS sequence"/>
</dbReference>
<protein>
    <submittedName>
        <fullName evidence="2">Uncharacterized protein</fullName>
    </submittedName>
</protein>
<dbReference type="HOGENOM" id="CLU_057669_2_0_9"/>
<comment type="caution">
    <text evidence="2">The sequence shown here is derived from an EMBL/GenBank/DDBJ whole genome shotgun (WGS) entry which is preliminary data.</text>
</comment>
<evidence type="ECO:0000256" key="1">
    <source>
        <dbReference type="SAM" id="MobiDB-lite"/>
    </source>
</evidence>
<dbReference type="eggNOG" id="ENOG5030RYP">
    <property type="taxonomic scope" value="Bacteria"/>
</dbReference>
<feature type="compositionally biased region" description="Low complexity" evidence="1">
    <location>
        <begin position="262"/>
        <end position="275"/>
    </location>
</feature>
<dbReference type="EMBL" id="AJAQ01000001">
    <property type="protein sequence ID" value="EOH97408.1"/>
    <property type="molecule type" value="Genomic_DNA"/>
</dbReference>
<dbReference type="AlphaFoldDB" id="R2QQC1"/>
<evidence type="ECO:0000313" key="2">
    <source>
        <dbReference type="EMBL" id="EOH97408.1"/>
    </source>
</evidence>
<proteinExistence type="predicted"/>
<gene>
    <name evidence="2" type="ORF">UAU_00076</name>
</gene>
<sequence length="400" mass="45082">MVRKGSGRIDLGMTQIFRMGATNLDKRFNDFFNATKDATYVIQCAIAVMVRNGLSCGDFSTVGKDLIRDLYLTNDQVRSMPLTCIYFRDFFTSEEWETVKSRLFANEDEFQQVTKSTSTYLEHLRPKLNSGAHEVERRTSMISYFKDGAGKRHSWSLSNVNPEITKEEHYQLLSILSTLDIFKKDGVRRFAEPIYADFMIYHSGFDTRKEEEVNFLQQLPGRLLPVRTQAASVQEEATATSEEANPTIPSQQAAAQTETGEPTAPQQSATAPAAENAADMEAYLLEGFDRSSVSEEELAKLAMVAVLQGKQIKDVVGLAHLVEYNAGEESEMEGEEEELFNLTDLLTSNPVSDATAEAEDQASEETANKSSRKLSRKESQQRLQQYNLKKKAKSRRKKRK</sequence>
<organism evidence="2 3">
    <name type="scientific">Enterococcus pallens ATCC BAA-351</name>
    <dbReference type="NCBI Taxonomy" id="1158607"/>
    <lineage>
        <taxon>Bacteria</taxon>
        <taxon>Bacillati</taxon>
        <taxon>Bacillota</taxon>
        <taxon>Bacilli</taxon>
        <taxon>Lactobacillales</taxon>
        <taxon>Enterococcaceae</taxon>
        <taxon>Enterococcus</taxon>
    </lineage>
</organism>
<evidence type="ECO:0000313" key="3">
    <source>
        <dbReference type="Proteomes" id="UP000013782"/>
    </source>
</evidence>
<feature type="region of interest" description="Disordered" evidence="1">
    <location>
        <begin position="230"/>
        <end position="275"/>
    </location>
</feature>